<proteinExistence type="predicted"/>
<dbReference type="AlphaFoldDB" id="A0A9D1AFT4"/>
<evidence type="ECO:0000256" key="6">
    <source>
        <dbReference type="ARBA" id="ARBA00023010"/>
    </source>
</evidence>
<reference evidence="9" key="1">
    <citation type="submission" date="2020-10" db="EMBL/GenBank/DDBJ databases">
        <authorList>
            <person name="Gilroy R."/>
        </authorList>
    </citation>
    <scope>NUCLEOTIDE SEQUENCE</scope>
    <source>
        <strain evidence="9">ChiW25-3613</strain>
    </source>
</reference>
<sequence>MGKIKSAIITVIVTLATLVLFLFGVVSCNLPDGVHRYNSILSNIHLGSELSGDAYTTLLPEGVITAEEYAFTVVEDSDKAAEYEEKYVVSESGAYYVDREVLDSYNAGSDSAAFAALAEDLQSDAEILSSRFGARNYTSYSVSVVDGCAIRVAVPTNFTYAAYTGSDTSSVSDDITYASNAISYLTLGGELTLRNNTSSLGWRDEVTSAQSADEHATTTYNIIDPRYEITDIISSATYYSMGGTYAVRINLTSLGEEILGDATLSISESDDTYLRFYVGETSVINLTCESQLTGRTFYIQAGDEATARNYAAILNSTASGNALTYVYSYDEVIYGTSSAGANAAMFTAIAALVIFVALAVFAVVRYKKLGLVFSLMALLFCSAMIAIIYLVGTTLTLAGIFVALLTLALFAGSNFWAYESVRKETLSGRTVQASVKQGYKNTLSAILEVHIVILVISVMLALIGVGEVAACGLILLIGTLASYLLYWFARFMWYVTLSPARDKYKFCGFKREAIEDYE</sequence>
<dbReference type="GO" id="GO:0015031">
    <property type="term" value="P:protein transport"/>
    <property type="evidence" value="ECO:0007669"/>
    <property type="project" value="UniProtKB-KW"/>
</dbReference>
<evidence type="ECO:0000256" key="8">
    <source>
        <dbReference type="SAM" id="Phobius"/>
    </source>
</evidence>
<dbReference type="PROSITE" id="PS51257">
    <property type="entry name" value="PROKAR_LIPOPROTEIN"/>
    <property type="match status" value="1"/>
</dbReference>
<evidence type="ECO:0000256" key="5">
    <source>
        <dbReference type="ARBA" id="ARBA00022989"/>
    </source>
</evidence>
<keyword evidence="4" id="KW-0653">Protein transport</keyword>
<dbReference type="PANTHER" id="PTHR30081">
    <property type="entry name" value="PROTEIN-EXPORT MEMBRANE PROTEIN SEC"/>
    <property type="match status" value="1"/>
</dbReference>
<keyword evidence="7 8" id="KW-0472">Membrane</keyword>
<feature type="transmembrane region" description="Helical" evidence="8">
    <location>
        <begin position="343"/>
        <end position="364"/>
    </location>
</feature>
<organism evidence="9 10">
    <name type="scientific">Candidatus Coproplasma stercoripullorum</name>
    <dbReference type="NCBI Taxonomy" id="2840751"/>
    <lineage>
        <taxon>Bacteria</taxon>
        <taxon>Bacillati</taxon>
        <taxon>Bacillota</taxon>
        <taxon>Clostridia</taxon>
        <taxon>Eubacteriales</taxon>
        <taxon>Candidatus Coproplasma</taxon>
    </lineage>
</organism>
<keyword evidence="2" id="KW-1003">Cell membrane</keyword>
<evidence type="ECO:0008006" key="11">
    <source>
        <dbReference type="Google" id="ProtNLM"/>
    </source>
</evidence>
<dbReference type="Gene3D" id="1.20.1640.10">
    <property type="entry name" value="Multidrug efflux transporter AcrB transmembrane domain"/>
    <property type="match status" value="1"/>
</dbReference>
<dbReference type="PANTHER" id="PTHR30081:SF1">
    <property type="entry name" value="PROTEIN TRANSLOCASE SUBUNIT SECD"/>
    <property type="match status" value="1"/>
</dbReference>
<gene>
    <name evidence="9" type="ORF">IAB90_02420</name>
</gene>
<evidence type="ECO:0000313" key="10">
    <source>
        <dbReference type="Proteomes" id="UP000824179"/>
    </source>
</evidence>
<feature type="transmembrane region" description="Helical" evidence="8">
    <location>
        <begin position="371"/>
        <end position="391"/>
    </location>
</feature>
<feature type="transmembrane region" description="Helical" evidence="8">
    <location>
        <begin position="397"/>
        <end position="417"/>
    </location>
</feature>
<dbReference type="Proteomes" id="UP000824179">
    <property type="component" value="Unassembled WGS sequence"/>
</dbReference>
<evidence type="ECO:0000256" key="3">
    <source>
        <dbReference type="ARBA" id="ARBA00022692"/>
    </source>
</evidence>
<reference evidence="9" key="2">
    <citation type="journal article" date="2021" name="PeerJ">
        <title>Extensive microbial diversity within the chicken gut microbiome revealed by metagenomics and culture.</title>
        <authorList>
            <person name="Gilroy R."/>
            <person name="Ravi A."/>
            <person name="Getino M."/>
            <person name="Pursley I."/>
            <person name="Horton D.L."/>
            <person name="Alikhan N.F."/>
            <person name="Baker D."/>
            <person name="Gharbi K."/>
            <person name="Hall N."/>
            <person name="Watson M."/>
            <person name="Adriaenssens E.M."/>
            <person name="Foster-Nyarko E."/>
            <person name="Jarju S."/>
            <person name="Secka A."/>
            <person name="Antonio M."/>
            <person name="Oren A."/>
            <person name="Chaudhuri R.R."/>
            <person name="La Ragione R."/>
            <person name="Hildebrand F."/>
            <person name="Pallen M.J."/>
        </authorList>
    </citation>
    <scope>NUCLEOTIDE SEQUENCE</scope>
    <source>
        <strain evidence="9">ChiW25-3613</strain>
    </source>
</reference>
<accession>A0A9D1AFT4</accession>
<evidence type="ECO:0000256" key="1">
    <source>
        <dbReference type="ARBA" id="ARBA00022448"/>
    </source>
</evidence>
<keyword evidence="3 8" id="KW-0812">Transmembrane</keyword>
<evidence type="ECO:0000313" key="9">
    <source>
        <dbReference type="EMBL" id="HIR39214.1"/>
    </source>
</evidence>
<evidence type="ECO:0000256" key="2">
    <source>
        <dbReference type="ARBA" id="ARBA00022475"/>
    </source>
</evidence>
<comment type="caution">
    <text evidence="9">The sequence shown here is derived from an EMBL/GenBank/DDBJ whole genome shotgun (WGS) entry which is preliminary data.</text>
</comment>
<keyword evidence="1" id="KW-0813">Transport</keyword>
<protein>
    <recommendedName>
        <fullName evidence="11">Protein-export membrane protein SecD</fullName>
    </recommendedName>
</protein>
<keyword evidence="6" id="KW-0811">Translocation</keyword>
<dbReference type="GO" id="GO:0005886">
    <property type="term" value="C:plasma membrane"/>
    <property type="evidence" value="ECO:0007669"/>
    <property type="project" value="TreeGrafter"/>
</dbReference>
<keyword evidence="5 8" id="KW-1133">Transmembrane helix</keyword>
<name>A0A9D1AFT4_9FIRM</name>
<evidence type="ECO:0000256" key="7">
    <source>
        <dbReference type="ARBA" id="ARBA00023136"/>
    </source>
</evidence>
<evidence type="ECO:0000256" key="4">
    <source>
        <dbReference type="ARBA" id="ARBA00022927"/>
    </source>
</evidence>
<dbReference type="SUPFAM" id="SSF82866">
    <property type="entry name" value="Multidrug efflux transporter AcrB transmembrane domain"/>
    <property type="match status" value="1"/>
</dbReference>
<feature type="transmembrane region" description="Helical" evidence="8">
    <location>
        <begin position="445"/>
        <end position="466"/>
    </location>
</feature>
<feature type="transmembrane region" description="Helical" evidence="8">
    <location>
        <begin position="472"/>
        <end position="495"/>
    </location>
</feature>
<dbReference type="EMBL" id="DVHB01000046">
    <property type="protein sequence ID" value="HIR39214.1"/>
    <property type="molecule type" value="Genomic_DNA"/>
</dbReference>
<dbReference type="InterPro" id="IPR022813">
    <property type="entry name" value="SecD/SecF_arch_bac"/>
</dbReference>